<sequence>QRTTNLQKVYKANIFSTIGSETKGLQSLEHTSKIHPIKLQHKKDLVTEFYKPILEKWALKKKNELRKINNTANTTYSHKDSKFNNNADNDDIKTWYPCNNMIPADWPDLNNYKNLEKEVLVNYEKSTIINHADEIEDKKNMNYPKAKA</sequence>
<keyword evidence="2" id="KW-1185">Reference proteome</keyword>
<gene>
    <name evidence="1" type="ORF">GMARGA_LOCUS29806</name>
</gene>
<comment type="caution">
    <text evidence="1">The sequence shown here is derived from an EMBL/GenBank/DDBJ whole genome shotgun (WGS) entry which is preliminary data.</text>
</comment>
<proteinExistence type="predicted"/>
<accession>A0ABN7WEG5</accession>
<organism evidence="1 2">
    <name type="scientific">Gigaspora margarita</name>
    <dbReference type="NCBI Taxonomy" id="4874"/>
    <lineage>
        <taxon>Eukaryota</taxon>
        <taxon>Fungi</taxon>
        <taxon>Fungi incertae sedis</taxon>
        <taxon>Mucoromycota</taxon>
        <taxon>Glomeromycotina</taxon>
        <taxon>Glomeromycetes</taxon>
        <taxon>Diversisporales</taxon>
        <taxon>Gigasporaceae</taxon>
        <taxon>Gigaspora</taxon>
    </lineage>
</organism>
<dbReference type="EMBL" id="CAJVQB010040778">
    <property type="protein sequence ID" value="CAG8828790.1"/>
    <property type="molecule type" value="Genomic_DNA"/>
</dbReference>
<name>A0ABN7WEG5_GIGMA</name>
<reference evidence="1 2" key="1">
    <citation type="submission" date="2021-06" db="EMBL/GenBank/DDBJ databases">
        <authorList>
            <person name="Kallberg Y."/>
            <person name="Tangrot J."/>
            <person name="Rosling A."/>
        </authorList>
    </citation>
    <scope>NUCLEOTIDE SEQUENCE [LARGE SCALE GENOMIC DNA]</scope>
    <source>
        <strain evidence="1 2">120-4 pot B 10/14</strain>
    </source>
</reference>
<dbReference type="Proteomes" id="UP000789901">
    <property type="component" value="Unassembled WGS sequence"/>
</dbReference>
<evidence type="ECO:0000313" key="2">
    <source>
        <dbReference type="Proteomes" id="UP000789901"/>
    </source>
</evidence>
<feature type="non-terminal residue" evidence="1">
    <location>
        <position position="1"/>
    </location>
</feature>
<protein>
    <submittedName>
        <fullName evidence="1">10259_t:CDS:1</fullName>
    </submittedName>
</protein>
<evidence type="ECO:0000313" key="1">
    <source>
        <dbReference type="EMBL" id="CAG8828790.1"/>
    </source>
</evidence>